<reference evidence="3" key="1">
    <citation type="submission" date="2025-08" db="UniProtKB">
        <authorList>
            <consortium name="RefSeq"/>
        </authorList>
    </citation>
    <scope>IDENTIFICATION</scope>
    <source>
        <tissue evidence="3">Muscle</tissue>
    </source>
</reference>
<protein>
    <submittedName>
        <fullName evidence="3">SH3 domain-binding glutamic acid-rich-like protein 2 isoform X1</fullName>
    </submittedName>
</protein>
<dbReference type="RefSeq" id="XP_019507476.1">
    <property type="nucleotide sequence ID" value="XM_019651931.1"/>
</dbReference>
<accession>A0A8B7S2B2</accession>
<keyword evidence="2" id="KW-1185">Reference proteome</keyword>
<evidence type="ECO:0000313" key="3">
    <source>
        <dbReference type="RefSeq" id="XP_019507476.1"/>
    </source>
</evidence>
<feature type="region of interest" description="Disordered" evidence="1">
    <location>
        <begin position="42"/>
        <end position="92"/>
    </location>
</feature>
<organism evidence="2 3">
    <name type="scientific">Hipposideros armiger</name>
    <name type="common">Great Himalayan leaf-nosed bat</name>
    <dbReference type="NCBI Taxonomy" id="186990"/>
    <lineage>
        <taxon>Eukaryota</taxon>
        <taxon>Metazoa</taxon>
        <taxon>Chordata</taxon>
        <taxon>Craniata</taxon>
        <taxon>Vertebrata</taxon>
        <taxon>Euteleostomi</taxon>
        <taxon>Mammalia</taxon>
        <taxon>Eutheria</taxon>
        <taxon>Laurasiatheria</taxon>
        <taxon>Chiroptera</taxon>
        <taxon>Yinpterochiroptera</taxon>
        <taxon>Rhinolophoidea</taxon>
        <taxon>Hipposideridae</taxon>
        <taxon>Hipposideros</taxon>
    </lineage>
</organism>
<dbReference type="Proteomes" id="UP000694851">
    <property type="component" value="Unplaced"/>
</dbReference>
<feature type="compositionally biased region" description="Pro residues" evidence="1">
    <location>
        <begin position="1"/>
        <end position="16"/>
    </location>
</feature>
<dbReference type="GeneID" id="109387815"/>
<evidence type="ECO:0000256" key="1">
    <source>
        <dbReference type="SAM" id="MobiDB-lite"/>
    </source>
</evidence>
<feature type="compositionally biased region" description="Low complexity" evidence="1">
    <location>
        <begin position="54"/>
        <end position="70"/>
    </location>
</feature>
<feature type="region of interest" description="Disordered" evidence="1">
    <location>
        <begin position="1"/>
        <end position="21"/>
    </location>
</feature>
<name>A0A8B7S2B2_HIPAR</name>
<proteinExistence type="predicted"/>
<dbReference type="KEGG" id="hai:109387815"/>
<gene>
    <name evidence="3" type="primary">SH3BGRL2</name>
</gene>
<dbReference type="AlphaFoldDB" id="A0A8B7S2B2"/>
<dbReference type="CTD" id="83699"/>
<sequence length="113" mass="11493">MPRTQLPPPPLLPSPPSAGGREALSFLAAADPAGGIQISAILPEGSAVPGGSHSSQPSSASASAPAQSPQEQTVRPGAARGWSSACSSPPPRASWRIMTVFLNQRKATQSFHS</sequence>
<evidence type="ECO:0000313" key="2">
    <source>
        <dbReference type="Proteomes" id="UP000694851"/>
    </source>
</evidence>